<feature type="domain" description="HTH cro/C1-type" evidence="1">
    <location>
        <begin position="22"/>
        <end position="75"/>
    </location>
</feature>
<reference evidence="2 3" key="1">
    <citation type="submission" date="2020-07" db="EMBL/GenBank/DDBJ databases">
        <title>Sequencing the genomes of 1000 actinobacteria strains.</title>
        <authorList>
            <person name="Klenk H.-P."/>
        </authorList>
    </citation>
    <scope>NUCLEOTIDE SEQUENCE [LARGE SCALE GENOMIC DNA]</scope>
    <source>
        <strain evidence="2 3">DSM 15131</strain>
    </source>
</reference>
<comment type="caution">
    <text evidence="2">The sequence shown here is derived from an EMBL/GenBank/DDBJ whole genome shotgun (WGS) entry which is preliminary data.</text>
</comment>
<evidence type="ECO:0000313" key="3">
    <source>
        <dbReference type="Proteomes" id="UP000562045"/>
    </source>
</evidence>
<organism evidence="2 3">
    <name type="scientific">Nocardioides aromaticivorans</name>
    <dbReference type="NCBI Taxonomy" id="200618"/>
    <lineage>
        <taxon>Bacteria</taxon>
        <taxon>Bacillati</taxon>
        <taxon>Actinomycetota</taxon>
        <taxon>Actinomycetes</taxon>
        <taxon>Propionibacteriales</taxon>
        <taxon>Nocardioidaceae</taxon>
        <taxon>Nocardioides</taxon>
    </lineage>
</organism>
<dbReference type="Gene3D" id="1.10.260.40">
    <property type="entry name" value="lambda repressor-like DNA-binding domains"/>
    <property type="match status" value="1"/>
</dbReference>
<dbReference type="CDD" id="cd00093">
    <property type="entry name" value="HTH_XRE"/>
    <property type="match status" value="1"/>
</dbReference>
<dbReference type="PROSITE" id="PS50943">
    <property type="entry name" value="HTH_CROC1"/>
    <property type="match status" value="1"/>
</dbReference>
<evidence type="ECO:0000313" key="2">
    <source>
        <dbReference type="EMBL" id="NYI47918.1"/>
    </source>
</evidence>
<dbReference type="AlphaFoldDB" id="A0A7Y9ZP56"/>
<dbReference type="SUPFAM" id="SSF47413">
    <property type="entry name" value="lambda repressor-like DNA-binding domains"/>
    <property type="match status" value="1"/>
</dbReference>
<dbReference type="Proteomes" id="UP000562045">
    <property type="component" value="Unassembled WGS sequence"/>
</dbReference>
<dbReference type="InterPro" id="IPR001387">
    <property type="entry name" value="Cro/C1-type_HTH"/>
</dbReference>
<sequence length="101" mass="11124">MAMKRPSPAKVGLAAERIGSHVVTWRRLLGLTAEQVAQRAGISAPTLRKLEHGDPSVTLETYLNVLRALGRLDDAVTALDPYETELGRARADQVLPKRVRR</sequence>
<proteinExistence type="predicted"/>
<name>A0A7Y9ZP56_9ACTN</name>
<gene>
    <name evidence="2" type="ORF">BJ993_005064</name>
</gene>
<evidence type="ECO:0000259" key="1">
    <source>
        <dbReference type="PROSITE" id="PS50943"/>
    </source>
</evidence>
<accession>A0A7Y9ZP56</accession>
<dbReference type="InterPro" id="IPR010982">
    <property type="entry name" value="Lambda_DNA-bd_dom_sf"/>
</dbReference>
<dbReference type="Pfam" id="PF13560">
    <property type="entry name" value="HTH_31"/>
    <property type="match status" value="1"/>
</dbReference>
<dbReference type="GO" id="GO:0003677">
    <property type="term" value="F:DNA binding"/>
    <property type="evidence" value="ECO:0007669"/>
    <property type="project" value="InterPro"/>
</dbReference>
<dbReference type="EMBL" id="JACBZM010000002">
    <property type="protein sequence ID" value="NYI47918.1"/>
    <property type="molecule type" value="Genomic_DNA"/>
</dbReference>
<dbReference type="SMART" id="SM00530">
    <property type="entry name" value="HTH_XRE"/>
    <property type="match status" value="1"/>
</dbReference>
<protein>
    <submittedName>
        <fullName evidence="2">Transcriptional regulator with XRE-family HTH domain</fullName>
    </submittedName>
</protein>